<accession>A0AAD2G1C0</accession>
<evidence type="ECO:0000313" key="3">
    <source>
        <dbReference type="Proteomes" id="UP001295423"/>
    </source>
</evidence>
<reference evidence="2" key="1">
    <citation type="submission" date="2023-08" db="EMBL/GenBank/DDBJ databases">
        <authorList>
            <person name="Audoor S."/>
            <person name="Bilcke G."/>
        </authorList>
    </citation>
    <scope>NUCLEOTIDE SEQUENCE</scope>
</reference>
<feature type="compositionally biased region" description="Low complexity" evidence="1">
    <location>
        <begin position="89"/>
        <end position="98"/>
    </location>
</feature>
<dbReference type="AlphaFoldDB" id="A0AAD2G1C0"/>
<sequence length="227" mass="24433">MSLSPFRSEAPLGISILTKVLAQAVKSSPLTAPLPSSPPRATTAIANQPPPRDTTAAASWRELVTPDHTARTLSTSDHSNALDPGSGPGSSTPSLASSRVSDNPSDGSPSPVFPIFRHPQHSPPSDRTKGFHQGVSNEWSPREQFQHRMCDAPRAKKGQERTVAMELTHRGGLSSAQEAWTKEGAVAALDPTSAAPWRPFRFSRPRRQLERLLFANSRPVVVGRVGE</sequence>
<gene>
    <name evidence="2" type="ORF">CYCCA115_LOCUS17881</name>
</gene>
<proteinExistence type="predicted"/>
<name>A0AAD2G1C0_9STRA</name>
<organism evidence="2 3">
    <name type="scientific">Cylindrotheca closterium</name>
    <dbReference type="NCBI Taxonomy" id="2856"/>
    <lineage>
        <taxon>Eukaryota</taxon>
        <taxon>Sar</taxon>
        <taxon>Stramenopiles</taxon>
        <taxon>Ochrophyta</taxon>
        <taxon>Bacillariophyta</taxon>
        <taxon>Bacillariophyceae</taxon>
        <taxon>Bacillariophycidae</taxon>
        <taxon>Bacillariales</taxon>
        <taxon>Bacillariaceae</taxon>
        <taxon>Cylindrotheca</taxon>
    </lineage>
</organism>
<evidence type="ECO:0000313" key="2">
    <source>
        <dbReference type="EMBL" id="CAJ1959458.1"/>
    </source>
</evidence>
<comment type="caution">
    <text evidence="2">The sequence shown here is derived from an EMBL/GenBank/DDBJ whole genome shotgun (WGS) entry which is preliminary data.</text>
</comment>
<feature type="compositionally biased region" description="Polar residues" evidence="1">
    <location>
        <begin position="99"/>
        <end position="108"/>
    </location>
</feature>
<feature type="compositionally biased region" description="Low complexity" evidence="1">
    <location>
        <begin position="29"/>
        <end position="44"/>
    </location>
</feature>
<protein>
    <submittedName>
        <fullName evidence="2">Uncharacterized protein</fullName>
    </submittedName>
</protein>
<evidence type="ECO:0000256" key="1">
    <source>
        <dbReference type="SAM" id="MobiDB-lite"/>
    </source>
</evidence>
<dbReference type="Proteomes" id="UP001295423">
    <property type="component" value="Unassembled WGS sequence"/>
</dbReference>
<feature type="region of interest" description="Disordered" evidence="1">
    <location>
        <begin position="29"/>
        <end position="146"/>
    </location>
</feature>
<dbReference type="EMBL" id="CAKOGP040002000">
    <property type="protein sequence ID" value="CAJ1959458.1"/>
    <property type="molecule type" value="Genomic_DNA"/>
</dbReference>
<keyword evidence="3" id="KW-1185">Reference proteome</keyword>